<protein>
    <submittedName>
        <fullName evidence="3">Uncharacterized protein</fullName>
    </submittedName>
</protein>
<evidence type="ECO:0000313" key="4">
    <source>
        <dbReference type="Proteomes" id="UP000751614"/>
    </source>
</evidence>
<feature type="coiled-coil region" evidence="1">
    <location>
        <begin position="42"/>
        <end position="76"/>
    </location>
</feature>
<proteinExistence type="predicted"/>
<evidence type="ECO:0000313" key="3">
    <source>
        <dbReference type="EMBL" id="TMU56070.1"/>
    </source>
</evidence>
<dbReference type="EMBL" id="VCNI01000001">
    <property type="protein sequence ID" value="TMU56070.1"/>
    <property type="molecule type" value="Genomic_DNA"/>
</dbReference>
<keyword evidence="1" id="KW-0175">Coiled coil</keyword>
<keyword evidence="2" id="KW-0812">Transmembrane</keyword>
<evidence type="ECO:0000256" key="2">
    <source>
        <dbReference type="SAM" id="Phobius"/>
    </source>
</evidence>
<dbReference type="RefSeq" id="WP_138832132.1">
    <property type="nucleotide sequence ID" value="NZ_VCNI01000001.1"/>
</dbReference>
<sequence length="251" mass="28993">MSEFDNVMSERSDFELFEILGHQKDSYKAEALAAAQRAFDSRNVTREQISEFEQRIQSALEQQNLKEKRNKELSKKAWDLGKLFLPTVKDTLDKTFLSLCIFLSLAYLYHLIQDLSLIIVFFSDLGDWDASVWEFLLPYVLFPIGIFGLWKRKKVGWFLISGLLSYYAFSTIYGGISAYRYNLNGNFGVLDSIFPKPNVASLLFRFAVLFGIVIFLSRKKALEIYKIGRTTALVVIIIICVLTTIRWWGML</sequence>
<comment type="caution">
    <text evidence="3">The sequence shown here is derived from an EMBL/GenBank/DDBJ whole genome shotgun (WGS) entry which is preliminary data.</text>
</comment>
<feature type="transmembrane region" description="Helical" evidence="2">
    <location>
        <begin position="132"/>
        <end position="150"/>
    </location>
</feature>
<gene>
    <name evidence="3" type="ORF">FGG15_00580</name>
</gene>
<feature type="transmembrane region" description="Helical" evidence="2">
    <location>
        <begin position="157"/>
        <end position="179"/>
    </location>
</feature>
<keyword evidence="2" id="KW-0472">Membrane</keyword>
<keyword evidence="4" id="KW-1185">Reference proteome</keyword>
<keyword evidence="2" id="KW-1133">Transmembrane helix</keyword>
<dbReference type="Proteomes" id="UP000751614">
    <property type="component" value="Unassembled WGS sequence"/>
</dbReference>
<name>A0ABY2WM61_9FLAO</name>
<feature type="transmembrane region" description="Helical" evidence="2">
    <location>
        <begin position="199"/>
        <end position="218"/>
    </location>
</feature>
<evidence type="ECO:0000256" key="1">
    <source>
        <dbReference type="SAM" id="Coils"/>
    </source>
</evidence>
<feature type="transmembrane region" description="Helical" evidence="2">
    <location>
        <begin position="95"/>
        <end position="112"/>
    </location>
</feature>
<organism evidence="3 4">
    <name type="scientific">Flagellimonas algicola</name>
    <dbReference type="NCBI Taxonomy" id="2583815"/>
    <lineage>
        <taxon>Bacteria</taxon>
        <taxon>Pseudomonadati</taxon>
        <taxon>Bacteroidota</taxon>
        <taxon>Flavobacteriia</taxon>
        <taxon>Flavobacteriales</taxon>
        <taxon>Flavobacteriaceae</taxon>
        <taxon>Flagellimonas</taxon>
    </lineage>
</organism>
<feature type="transmembrane region" description="Helical" evidence="2">
    <location>
        <begin position="230"/>
        <end position="249"/>
    </location>
</feature>
<accession>A0ABY2WM61</accession>
<reference evidence="3 4" key="1">
    <citation type="submission" date="2019-05" db="EMBL/GenBank/DDBJ databases">
        <title>Flagellimonas sp. AsT0115, sp. nov., isolated from a marine red algae, Asparagopsis taxiformis.</title>
        <authorList>
            <person name="Kim J."/>
            <person name="Jeong S.E."/>
            <person name="Jeon C.O."/>
        </authorList>
    </citation>
    <scope>NUCLEOTIDE SEQUENCE [LARGE SCALE GENOMIC DNA]</scope>
    <source>
        <strain evidence="3 4">AsT0115</strain>
    </source>
</reference>